<dbReference type="PROSITE" id="PS50008">
    <property type="entry name" value="PIPLC_Y_DOMAIN"/>
    <property type="match status" value="1"/>
</dbReference>
<name>A0A8H5F163_9AGAR</name>
<dbReference type="PANTHER" id="PTHR10336">
    <property type="entry name" value="PHOSPHOINOSITIDE-SPECIFIC PHOSPHOLIPASE C FAMILY PROTEIN"/>
    <property type="match status" value="1"/>
</dbReference>
<proteinExistence type="predicted"/>
<feature type="domain" description="PI-PLC Y-box" evidence="3">
    <location>
        <begin position="407"/>
        <end position="480"/>
    </location>
</feature>
<dbReference type="GO" id="GO:0048015">
    <property type="term" value="P:phosphatidylinositol-mediated signaling"/>
    <property type="evidence" value="ECO:0007669"/>
    <property type="project" value="TreeGrafter"/>
</dbReference>
<dbReference type="SUPFAM" id="SSF51695">
    <property type="entry name" value="PLC-like phosphodiesterases"/>
    <property type="match status" value="1"/>
</dbReference>
<dbReference type="PANTHER" id="PTHR10336:SF169">
    <property type="entry name" value="PHOSPHOINOSITIDE PHOSPHOLIPASE C"/>
    <property type="match status" value="1"/>
</dbReference>
<evidence type="ECO:0000256" key="1">
    <source>
        <dbReference type="RuleBase" id="RU361133"/>
    </source>
</evidence>
<dbReference type="GO" id="GO:0051209">
    <property type="term" value="P:release of sequestered calcium ion into cytosol"/>
    <property type="evidence" value="ECO:0007669"/>
    <property type="project" value="TreeGrafter"/>
</dbReference>
<dbReference type="GO" id="GO:0016042">
    <property type="term" value="P:lipid catabolic process"/>
    <property type="evidence" value="ECO:0007669"/>
    <property type="project" value="UniProtKB-KW"/>
</dbReference>
<evidence type="ECO:0000256" key="2">
    <source>
        <dbReference type="SAM" id="MobiDB-lite"/>
    </source>
</evidence>
<protein>
    <recommendedName>
        <fullName evidence="1">Phosphoinositide phospholipase C</fullName>
        <ecNumber evidence="1">3.1.4.11</ecNumber>
    </recommendedName>
</protein>
<dbReference type="Proteomes" id="UP000541558">
    <property type="component" value="Unassembled WGS sequence"/>
</dbReference>
<dbReference type="SMART" id="SM00148">
    <property type="entry name" value="PLCXc"/>
    <property type="match status" value="1"/>
</dbReference>
<dbReference type="InterPro" id="IPR035892">
    <property type="entry name" value="C2_domain_sf"/>
</dbReference>
<organism evidence="4 5">
    <name type="scientific">Ephemerocybe angulata</name>
    <dbReference type="NCBI Taxonomy" id="980116"/>
    <lineage>
        <taxon>Eukaryota</taxon>
        <taxon>Fungi</taxon>
        <taxon>Dikarya</taxon>
        <taxon>Basidiomycota</taxon>
        <taxon>Agaricomycotina</taxon>
        <taxon>Agaricomycetes</taxon>
        <taxon>Agaricomycetidae</taxon>
        <taxon>Agaricales</taxon>
        <taxon>Agaricineae</taxon>
        <taxon>Psathyrellaceae</taxon>
        <taxon>Ephemerocybe</taxon>
    </lineage>
</organism>
<sequence>MTAEIMHQERSSFVTALKTYTTSSMSSDLDKVREDLDGLSLQDKLHVFDIHTDHNLEPPQDPLPRLSEDVVVFLNDIGENPEALLKKPSLTPTSTDNTFPITDYFISSSHNTYLLAAQIVGKSSAGCYTHVLNRGGRCVEIDVWPSKNGPIVTHGYTLSASVPFSEVCKAIGSYLDDNYGPYNPGSPSGLDFPVLVSLECHVPPDGQTELARTMKEIWGDRVVQGPIDDVDDDWVTPKDLADRIVVMVEYYPPAILNRPAAETGDNVIGKPTRKWSLFAARESSDSSSEDSDSSISDADSEDIGGGQGLWPFKRKKTQDGSGGDEGQEKPPPKQKISEELAELGYYARSMKPAQGWLTQRFEDPRHIMINISESACSRLLSTLQDQKSKKHPEHQHHHLQDILHVPSPLTSLVHHSSHHLRRIFPRGTRIRSSNLDPSKFWRSGSQVVSLNWQKYDRGMQMNEGLFVGTDGWVLKPEHMRKKRNLEFDDGARAQAVPEKLVKFRGHIVGVSSIPAPNGRIGKSFHTYVRTELFYHREVKPIVPTGDTATATSKTASLEEVHLRWKSKSQKVQHHPENGADGMWNETWEWEYVKDDLAFVRILLYEDEFGKDDRISTFCSPIDRLVLNEWRLVRLLNTKGKDVGTTALVRFELDE</sequence>
<dbReference type="PRINTS" id="PR00390">
    <property type="entry name" value="PHPHLIPASEC"/>
</dbReference>
<keyword evidence="1" id="KW-0378">Hydrolase</keyword>
<dbReference type="InterPro" id="IPR000909">
    <property type="entry name" value="PLipase_C_PInositol-sp_X_dom"/>
</dbReference>
<dbReference type="PROSITE" id="PS50007">
    <property type="entry name" value="PIPLC_X_DOMAIN"/>
    <property type="match status" value="1"/>
</dbReference>
<dbReference type="OrthoDB" id="269822at2759"/>
<dbReference type="AlphaFoldDB" id="A0A8H5F163"/>
<comment type="catalytic activity">
    <reaction evidence="1">
        <text>a 1,2-diacyl-sn-glycero-3-phospho-(1D-myo-inositol-4,5-bisphosphate) + H2O = 1D-myo-inositol 1,4,5-trisphosphate + a 1,2-diacyl-sn-glycerol + H(+)</text>
        <dbReference type="Rhea" id="RHEA:33179"/>
        <dbReference type="ChEBI" id="CHEBI:15377"/>
        <dbReference type="ChEBI" id="CHEBI:15378"/>
        <dbReference type="ChEBI" id="CHEBI:17815"/>
        <dbReference type="ChEBI" id="CHEBI:58456"/>
        <dbReference type="ChEBI" id="CHEBI:203600"/>
        <dbReference type="EC" id="3.1.4.11"/>
    </reaction>
</comment>
<dbReference type="Gene3D" id="2.60.40.150">
    <property type="entry name" value="C2 domain"/>
    <property type="match status" value="1"/>
</dbReference>
<dbReference type="SUPFAM" id="SSF49562">
    <property type="entry name" value="C2 domain (Calcium/lipid-binding domain, CaLB)"/>
    <property type="match status" value="1"/>
</dbReference>
<dbReference type="Pfam" id="PF00388">
    <property type="entry name" value="PI-PLC-X"/>
    <property type="match status" value="1"/>
</dbReference>
<reference evidence="4 5" key="1">
    <citation type="journal article" date="2020" name="ISME J.">
        <title>Uncovering the hidden diversity of litter-decomposition mechanisms in mushroom-forming fungi.</title>
        <authorList>
            <person name="Floudas D."/>
            <person name="Bentzer J."/>
            <person name="Ahren D."/>
            <person name="Johansson T."/>
            <person name="Persson P."/>
            <person name="Tunlid A."/>
        </authorList>
    </citation>
    <scope>NUCLEOTIDE SEQUENCE [LARGE SCALE GENOMIC DNA]</scope>
    <source>
        <strain evidence="4 5">CBS 175.51</strain>
    </source>
</reference>
<dbReference type="GO" id="GO:0004435">
    <property type="term" value="F:phosphatidylinositol-4,5-bisphosphate phospholipase C activity"/>
    <property type="evidence" value="ECO:0007669"/>
    <property type="project" value="UniProtKB-EC"/>
</dbReference>
<evidence type="ECO:0000313" key="5">
    <source>
        <dbReference type="Proteomes" id="UP000541558"/>
    </source>
</evidence>
<keyword evidence="1" id="KW-0442">Lipid degradation</keyword>
<dbReference type="Pfam" id="PF00387">
    <property type="entry name" value="PI-PLC-Y"/>
    <property type="match status" value="1"/>
</dbReference>
<dbReference type="EMBL" id="JAACJK010000171">
    <property type="protein sequence ID" value="KAF5320050.1"/>
    <property type="molecule type" value="Genomic_DNA"/>
</dbReference>
<dbReference type="EC" id="3.1.4.11" evidence="1"/>
<dbReference type="Gene3D" id="3.20.20.190">
    <property type="entry name" value="Phosphatidylinositol (PI) phosphodiesterase"/>
    <property type="match status" value="1"/>
</dbReference>
<dbReference type="InterPro" id="IPR001192">
    <property type="entry name" value="PI-PLC_fam"/>
</dbReference>
<dbReference type="InterPro" id="IPR001711">
    <property type="entry name" value="PLipase_C_Pinositol-sp_Y"/>
</dbReference>
<dbReference type="InterPro" id="IPR017946">
    <property type="entry name" value="PLC-like_Pdiesterase_TIM-brl"/>
</dbReference>
<gene>
    <name evidence="4" type="ORF">D9611_010375</name>
</gene>
<evidence type="ECO:0000313" key="4">
    <source>
        <dbReference type="EMBL" id="KAF5320050.1"/>
    </source>
</evidence>
<accession>A0A8H5F163</accession>
<evidence type="ECO:0000259" key="3">
    <source>
        <dbReference type="PROSITE" id="PS50008"/>
    </source>
</evidence>
<keyword evidence="1" id="KW-0443">Lipid metabolism</keyword>
<feature type="compositionally biased region" description="Acidic residues" evidence="2">
    <location>
        <begin position="287"/>
        <end position="302"/>
    </location>
</feature>
<comment type="caution">
    <text evidence="4">The sequence shown here is derived from an EMBL/GenBank/DDBJ whole genome shotgun (WGS) entry which is preliminary data.</text>
</comment>
<keyword evidence="5" id="KW-1185">Reference proteome</keyword>
<feature type="compositionally biased region" description="Basic and acidic residues" evidence="2">
    <location>
        <begin position="326"/>
        <end position="335"/>
    </location>
</feature>
<dbReference type="SMART" id="SM00149">
    <property type="entry name" value="PLCYc"/>
    <property type="match status" value="1"/>
</dbReference>
<feature type="region of interest" description="Disordered" evidence="2">
    <location>
        <begin position="279"/>
        <end position="335"/>
    </location>
</feature>